<dbReference type="NCBIfam" id="TIGR00544">
    <property type="entry name" value="lgt"/>
    <property type="match status" value="1"/>
</dbReference>
<feature type="transmembrane region" description="Helical" evidence="7">
    <location>
        <begin position="96"/>
        <end position="114"/>
    </location>
</feature>
<keyword evidence="3 7" id="KW-0808">Transferase</keyword>
<feature type="binding site" evidence="7">
    <location>
        <position position="139"/>
    </location>
    <ligand>
        <name>a 1,2-diacyl-sn-glycero-3-phospho-(1'-sn-glycerol)</name>
        <dbReference type="ChEBI" id="CHEBI:64716"/>
    </ligand>
</feature>
<dbReference type="PANTHER" id="PTHR30589:SF0">
    <property type="entry name" value="PHOSPHATIDYLGLYCEROL--PROLIPOPROTEIN DIACYLGLYCERYL TRANSFERASE"/>
    <property type="match status" value="1"/>
</dbReference>
<keyword evidence="2 7" id="KW-1003">Cell membrane</keyword>
<evidence type="ECO:0000256" key="5">
    <source>
        <dbReference type="ARBA" id="ARBA00022989"/>
    </source>
</evidence>
<reference evidence="8 9" key="1">
    <citation type="submission" date="2024-04" db="EMBL/GenBank/DDBJ databases">
        <authorList>
            <person name="Cremers G."/>
        </authorList>
    </citation>
    <scope>NUCLEOTIDE SEQUENCE [LARGE SCALE GENOMIC DNA]</scope>
    <source>
        <strain evidence="8">MeCH1-AG</strain>
    </source>
</reference>
<dbReference type="EC" id="2.5.1.145" evidence="7"/>
<evidence type="ECO:0000256" key="3">
    <source>
        <dbReference type="ARBA" id="ARBA00022679"/>
    </source>
</evidence>
<comment type="pathway">
    <text evidence="7">Protein modification; lipoprotein biosynthesis (diacylglyceryl transfer).</text>
</comment>
<evidence type="ECO:0000256" key="2">
    <source>
        <dbReference type="ARBA" id="ARBA00022475"/>
    </source>
</evidence>
<feature type="transmembrane region" description="Helical" evidence="7">
    <location>
        <begin position="57"/>
        <end position="76"/>
    </location>
</feature>
<keyword evidence="4 7" id="KW-0812">Transmembrane</keyword>
<keyword evidence="5 7" id="KW-1133">Transmembrane helix</keyword>
<dbReference type="HAMAP" id="MF_01147">
    <property type="entry name" value="Lgt"/>
    <property type="match status" value="1"/>
</dbReference>
<dbReference type="InterPro" id="IPR001640">
    <property type="entry name" value="Lgt"/>
</dbReference>
<feature type="transmembrane region" description="Helical" evidence="7">
    <location>
        <begin position="20"/>
        <end position="37"/>
    </location>
</feature>
<sequence>MLPYPNIDPVAVSIGPVKIHWYGLMYVIGIGIVWLLAKRRAKEPGCPWTASQIEDLIFYSALGLVVGGRVGYVLFYNLPVFLRDPLSLFRVWEGGMSFHGGMLGVFVAMAWFARRTSGTFFQVSDFIAPYVPIGLFFGRIGNFINGELWGKPTDLPWAMVFPGAGPEPRHPSQLYEAGLEGVVLFIALRWFSRRSPPRMAVSGLFLLLYGIFRFAVEFVRLPDAHIGYLAFGWLTMGQLLSLPMVVFGILLLALAYRRRRWVTVE</sequence>
<comment type="similarity">
    <text evidence="1 7">Belongs to the Lgt family.</text>
</comment>
<evidence type="ECO:0000256" key="1">
    <source>
        <dbReference type="ARBA" id="ARBA00007150"/>
    </source>
</evidence>
<comment type="function">
    <text evidence="7">Catalyzes the transfer of the diacylglyceryl group from phosphatidylglycerol to the sulfhydryl group of the N-terminal cysteine of a prolipoprotein, the first step in the formation of mature lipoproteins.</text>
</comment>
<dbReference type="PROSITE" id="PS01311">
    <property type="entry name" value="LGT"/>
    <property type="match status" value="1"/>
</dbReference>
<organism evidence="8 9">
    <name type="scientific">Candidatus Methylocalor cossyra</name>
    <dbReference type="NCBI Taxonomy" id="3108543"/>
    <lineage>
        <taxon>Bacteria</taxon>
        <taxon>Pseudomonadati</taxon>
        <taxon>Pseudomonadota</taxon>
        <taxon>Gammaproteobacteria</taxon>
        <taxon>Methylococcales</taxon>
        <taxon>Methylococcaceae</taxon>
        <taxon>Candidatus Methylocalor</taxon>
    </lineage>
</organism>
<evidence type="ECO:0000313" key="8">
    <source>
        <dbReference type="EMBL" id="CAL1239447.1"/>
    </source>
</evidence>
<accession>A0ABM9NFS0</accession>
<gene>
    <name evidence="7 8" type="primary">lgt</name>
    <name evidence="8" type="ORF">MECH1_V1_0671</name>
</gene>
<feature type="transmembrane region" description="Helical" evidence="7">
    <location>
        <begin position="228"/>
        <end position="256"/>
    </location>
</feature>
<keyword evidence="6 7" id="KW-0472">Membrane</keyword>
<keyword evidence="9" id="KW-1185">Reference proteome</keyword>
<evidence type="ECO:0000256" key="7">
    <source>
        <dbReference type="HAMAP-Rule" id="MF_01147"/>
    </source>
</evidence>
<proteinExistence type="inferred from homology"/>
<dbReference type="GO" id="GO:0008961">
    <property type="term" value="F:phosphatidylglycerol-prolipoprotein diacylglyceryl transferase activity"/>
    <property type="evidence" value="ECO:0007669"/>
    <property type="project" value="UniProtKB-EC"/>
</dbReference>
<feature type="transmembrane region" description="Helical" evidence="7">
    <location>
        <begin position="199"/>
        <end position="216"/>
    </location>
</feature>
<dbReference type="RefSeq" id="WP_348758998.1">
    <property type="nucleotide sequence ID" value="NZ_OZ026884.1"/>
</dbReference>
<dbReference type="Pfam" id="PF01790">
    <property type="entry name" value="LGT"/>
    <property type="match status" value="1"/>
</dbReference>
<dbReference type="PANTHER" id="PTHR30589">
    <property type="entry name" value="PROLIPOPROTEIN DIACYLGLYCERYL TRANSFERASE"/>
    <property type="match status" value="1"/>
</dbReference>
<evidence type="ECO:0000256" key="4">
    <source>
        <dbReference type="ARBA" id="ARBA00022692"/>
    </source>
</evidence>
<evidence type="ECO:0000256" key="6">
    <source>
        <dbReference type="ARBA" id="ARBA00023136"/>
    </source>
</evidence>
<dbReference type="EMBL" id="OZ026884">
    <property type="protein sequence ID" value="CAL1239447.1"/>
    <property type="molecule type" value="Genomic_DNA"/>
</dbReference>
<comment type="subcellular location">
    <subcellularLocation>
        <location evidence="7">Cell membrane</location>
        <topology evidence="7">Multi-pass membrane protein</topology>
    </subcellularLocation>
</comment>
<name>A0ABM9NFS0_9GAMM</name>
<evidence type="ECO:0000313" key="9">
    <source>
        <dbReference type="Proteomes" id="UP001497493"/>
    </source>
</evidence>
<dbReference type="Proteomes" id="UP001497493">
    <property type="component" value="Chromosome"/>
</dbReference>
<comment type="catalytic activity">
    <reaction evidence="7">
        <text>L-cysteinyl-[prolipoprotein] + a 1,2-diacyl-sn-glycero-3-phospho-(1'-sn-glycerol) = an S-1,2-diacyl-sn-glyceryl-L-cysteinyl-[prolipoprotein] + sn-glycerol 1-phosphate + H(+)</text>
        <dbReference type="Rhea" id="RHEA:56712"/>
        <dbReference type="Rhea" id="RHEA-COMP:14679"/>
        <dbReference type="Rhea" id="RHEA-COMP:14680"/>
        <dbReference type="ChEBI" id="CHEBI:15378"/>
        <dbReference type="ChEBI" id="CHEBI:29950"/>
        <dbReference type="ChEBI" id="CHEBI:57685"/>
        <dbReference type="ChEBI" id="CHEBI:64716"/>
        <dbReference type="ChEBI" id="CHEBI:140658"/>
        <dbReference type="EC" id="2.5.1.145"/>
    </reaction>
</comment>
<protein>
    <recommendedName>
        <fullName evidence="7">Phosphatidylglycerol--prolipoprotein diacylglyceryl transferase</fullName>
        <ecNumber evidence="7">2.5.1.145</ecNumber>
    </recommendedName>
</protein>